<dbReference type="SUPFAM" id="SSF51735">
    <property type="entry name" value="NAD(P)-binding Rossmann-fold domains"/>
    <property type="match status" value="1"/>
</dbReference>
<reference evidence="3" key="1">
    <citation type="submission" date="2016-10" db="EMBL/GenBank/DDBJ databases">
        <authorList>
            <person name="Varghese N."/>
            <person name="Submissions S."/>
        </authorList>
    </citation>
    <scope>NUCLEOTIDE SEQUENCE [LARGE SCALE GENOMIC DNA]</scope>
    <source>
        <strain evidence="3">DSM 44654</strain>
    </source>
</reference>
<evidence type="ECO:0000259" key="1">
    <source>
        <dbReference type="Pfam" id="PF01370"/>
    </source>
</evidence>
<keyword evidence="3" id="KW-1185">Reference proteome</keyword>
<protein>
    <recommendedName>
        <fullName evidence="1">NAD-dependent epimerase/dehydratase domain-containing protein</fullName>
    </recommendedName>
</protein>
<sequence>MKIAVVGAAGMVGSRVLSEAARRGHDLLAVLRARRPAVQLAGFVLALAALVAGQLSGPSVRKGQSR</sequence>
<gene>
    <name evidence="2" type="ORF">SAMN05421837_101171</name>
</gene>
<dbReference type="AlphaFoldDB" id="A0A1H5Q1J8"/>
<proteinExistence type="predicted"/>
<dbReference type="Pfam" id="PF01370">
    <property type="entry name" value="Epimerase"/>
    <property type="match status" value="1"/>
</dbReference>
<dbReference type="EMBL" id="FNUJ01000001">
    <property type="protein sequence ID" value="SEF19960.1"/>
    <property type="molecule type" value="Genomic_DNA"/>
</dbReference>
<feature type="domain" description="NAD-dependent epimerase/dehydratase" evidence="1">
    <location>
        <begin position="3"/>
        <end position="35"/>
    </location>
</feature>
<evidence type="ECO:0000313" key="2">
    <source>
        <dbReference type="EMBL" id="SEF19960.1"/>
    </source>
</evidence>
<dbReference type="RefSeq" id="WP_086674361.1">
    <property type="nucleotide sequence ID" value="NZ_FNUJ01000001.1"/>
</dbReference>
<name>A0A1H5Q1J8_9PSEU</name>
<dbReference type="InterPro" id="IPR036291">
    <property type="entry name" value="NAD(P)-bd_dom_sf"/>
</dbReference>
<organism evidence="2 3">
    <name type="scientific">Amycolatopsis pretoriensis</name>
    <dbReference type="NCBI Taxonomy" id="218821"/>
    <lineage>
        <taxon>Bacteria</taxon>
        <taxon>Bacillati</taxon>
        <taxon>Actinomycetota</taxon>
        <taxon>Actinomycetes</taxon>
        <taxon>Pseudonocardiales</taxon>
        <taxon>Pseudonocardiaceae</taxon>
        <taxon>Amycolatopsis</taxon>
    </lineage>
</organism>
<evidence type="ECO:0000313" key="3">
    <source>
        <dbReference type="Proteomes" id="UP000198878"/>
    </source>
</evidence>
<accession>A0A1H5Q1J8</accession>
<dbReference type="InterPro" id="IPR001509">
    <property type="entry name" value="Epimerase_deHydtase"/>
</dbReference>
<dbReference type="STRING" id="218821.SAMN05421837_101171"/>
<dbReference type="Proteomes" id="UP000198878">
    <property type="component" value="Unassembled WGS sequence"/>
</dbReference>
<dbReference type="Gene3D" id="3.40.50.720">
    <property type="entry name" value="NAD(P)-binding Rossmann-like Domain"/>
    <property type="match status" value="1"/>
</dbReference>